<organism evidence="1 2">
    <name type="scientific">Streptomyces montanus</name>
    <dbReference type="NCBI Taxonomy" id="2580423"/>
    <lineage>
        <taxon>Bacteria</taxon>
        <taxon>Bacillati</taxon>
        <taxon>Actinomycetota</taxon>
        <taxon>Actinomycetes</taxon>
        <taxon>Kitasatosporales</taxon>
        <taxon>Streptomycetaceae</taxon>
        <taxon>Streptomyces</taxon>
    </lineage>
</organism>
<keyword evidence="2" id="KW-1185">Reference proteome</keyword>
<gene>
    <name evidence="1" type="ORF">FE633_39935</name>
</gene>
<sequence>MTIRVYGEGARDGAAHGVVARPYGSGLDGCPVRHRGAAGSGAGADVGAMAGAGAGARGSTGPAGGGRCF</sequence>
<protein>
    <submittedName>
        <fullName evidence="1">Uncharacterized protein</fullName>
    </submittedName>
</protein>
<proteinExistence type="predicted"/>
<evidence type="ECO:0000313" key="2">
    <source>
        <dbReference type="Proteomes" id="UP000305906"/>
    </source>
</evidence>
<name>A0A5R9FAH1_9ACTN</name>
<accession>A0A5R9FAH1</accession>
<comment type="caution">
    <text evidence="1">The sequence shown here is derived from an EMBL/GenBank/DDBJ whole genome shotgun (WGS) entry which is preliminary data.</text>
</comment>
<dbReference type="AlphaFoldDB" id="A0A5R9FAH1"/>
<dbReference type="EMBL" id="VBZC01000070">
    <property type="protein sequence ID" value="TLS40762.1"/>
    <property type="molecule type" value="Genomic_DNA"/>
</dbReference>
<dbReference type="Proteomes" id="UP000305906">
    <property type="component" value="Unassembled WGS sequence"/>
</dbReference>
<evidence type="ECO:0000313" key="1">
    <source>
        <dbReference type="EMBL" id="TLS40762.1"/>
    </source>
</evidence>
<reference evidence="1 2" key="1">
    <citation type="submission" date="2019-05" db="EMBL/GenBank/DDBJ databases">
        <title>Streptomyces sp. NEAU-C151, a novel actinomycete isolated from soil.</title>
        <authorList>
            <person name="Han L."/>
            <person name="Jiang H."/>
        </authorList>
    </citation>
    <scope>NUCLEOTIDE SEQUENCE [LARGE SCALE GENOMIC DNA]</scope>
    <source>
        <strain evidence="1 2">NEAU-C151</strain>
    </source>
</reference>